<name>A0A438EK39_VITVI</name>
<dbReference type="GO" id="GO:0022857">
    <property type="term" value="F:transmembrane transporter activity"/>
    <property type="evidence" value="ECO:0007669"/>
    <property type="project" value="InterPro"/>
</dbReference>
<evidence type="ECO:0000313" key="7">
    <source>
        <dbReference type="EMBL" id="RVW48052.1"/>
    </source>
</evidence>
<evidence type="ECO:0000256" key="2">
    <source>
        <dbReference type="ARBA" id="ARBA00007863"/>
    </source>
</evidence>
<dbReference type="InterPro" id="IPR052221">
    <property type="entry name" value="SLC35F_Transporter"/>
</dbReference>
<evidence type="ECO:0000256" key="1">
    <source>
        <dbReference type="ARBA" id="ARBA00004141"/>
    </source>
</evidence>
<reference evidence="7 8" key="1">
    <citation type="journal article" date="2018" name="PLoS Genet.">
        <title>Population sequencing reveals clonal diversity and ancestral inbreeding in the grapevine cultivar Chardonnay.</title>
        <authorList>
            <person name="Roach M.J."/>
            <person name="Johnson D.L."/>
            <person name="Bohlmann J."/>
            <person name="van Vuuren H.J."/>
            <person name="Jones S.J."/>
            <person name="Pretorius I.S."/>
            <person name="Schmidt S.A."/>
            <person name="Borneman A.R."/>
        </authorList>
    </citation>
    <scope>NUCLEOTIDE SEQUENCE [LARGE SCALE GENOMIC DNA]</scope>
    <source>
        <strain evidence="8">cv. Chardonnay</strain>
        <tissue evidence="7">Leaf</tissue>
    </source>
</reference>
<comment type="similarity">
    <text evidence="2">Belongs to the SLC35F solute transporter family.</text>
</comment>
<dbReference type="PANTHER" id="PTHR14233:SF18">
    <property type="entry name" value="OS05G0444300 PROTEIN"/>
    <property type="match status" value="1"/>
</dbReference>
<comment type="caution">
    <text evidence="7">The sequence shown here is derived from an EMBL/GenBank/DDBJ whole genome shotgun (WGS) entry which is preliminary data.</text>
</comment>
<proteinExistence type="inferred from homology"/>
<comment type="subcellular location">
    <subcellularLocation>
        <location evidence="1">Membrane</location>
        <topology evidence="1">Multi-pass membrane protein</topology>
    </subcellularLocation>
</comment>
<gene>
    <name evidence="7" type="ORF">CK203_073424</name>
</gene>
<dbReference type="InterPro" id="IPR009262">
    <property type="entry name" value="SLC35_F1/F2/F6"/>
</dbReference>
<protein>
    <submittedName>
        <fullName evidence="7">Uncharacterized protein</fullName>
    </submittedName>
</protein>
<keyword evidence="3" id="KW-0813">Transport</keyword>
<dbReference type="Proteomes" id="UP000288805">
    <property type="component" value="Unassembled WGS sequence"/>
</dbReference>
<evidence type="ECO:0000256" key="5">
    <source>
        <dbReference type="ARBA" id="ARBA00022989"/>
    </source>
</evidence>
<dbReference type="EMBL" id="QGNW01001257">
    <property type="protein sequence ID" value="RVW48052.1"/>
    <property type="molecule type" value="Genomic_DNA"/>
</dbReference>
<evidence type="ECO:0000313" key="8">
    <source>
        <dbReference type="Proteomes" id="UP000288805"/>
    </source>
</evidence>
<dbReference type="AlphaFoldDB" id="A0A438EK39"/>
<keyword evidence="5" id="KW-1133">Transmembrane helix</keyword>
<evidence type="ECO:0000256" key="4">
    <source>
        <dbReference type="ARBA" id="ARBA00022692"/>
    </source>
</evidence>
<dbReference type="Pfam" id="PF06027">
    <property type="entry name" value="SLC35F"/>
    <property type="match status" value="1"/>
</dbReference>
<accession>A0A438EK39</accession>
<keyword evidence="6" id="KW-0472">Membrane</keyword>
<evidence type="ECO:0000256" key="3">
    <source>
        <dbReference type="ARBA" id="ARBA00022448"/>
    </source>
</evidence>
<keyword evidence="4" id="KW-0812">Transmembrane</keyword>
<organism evidence="7 8">
    <name type="scientific">Vitis vinifera</name>
    <name type="common">Grape</name>
    <dbReference type="NCBI Taxonomy" id="29760"/>
    <lineage>
        <taxon>Eukaryota</taxon>
        <taxon>Viridiplantae</taxon>
        <taxon>Streptophyta</taxon>
        <taxon>Embryophyta</taxon>
        <taxon>Tracheophyta</taxon>
        <taxon>Spermatophyta</taxon>
        <taxon>Magnoliopsida</taxon>
        <taxon>eudicotyledons</taxon>
        <taxon>Gunneridae</taxon>
        <taxon>Pentapetalae</taxon>
        <taxon>rosids</taxon>
        <taxon>Vitales</taxon>
        <taxon>Vitaceae</taxon>
        <taxon>Viteae</taxon>
        <taxon>Vitis</taxon>
    </lineage>
</organism>
<dbReference type="PANTHER" id="PTHR14233">
    <property type="entry name" value="DUF914-RELATED"/>
    <property type="match status" value="1"/>
</dbReference>
<evidence type="ECO:0000256" key="6">
    <source>
        <dbReference type="ARBA" id="ARBA00023136"/>
    </source>
</evidence>
<sequence length="334" mass="38252">MLPLRILLGGSRYHQWKYLLGGSKPILGDTLVVAGTLFLAMSNVGEEFCVKKKDSVEVVAMIVLLDCYYIMEFETLKSIKWSPDIVSQFPSLGLSKVELLFFRQLFLSFNQFLASMKILFSSFKEKGCIWMDLYLRETVFTKQCIDLKWLPCSEAFCQKDPMLLLSNKSILDTAQWSHNAQSFSSYIRFVGSGYSRLFLPPEGITLQLQVDWLYYLSFATITIGLIIYSKELHYISSDAYVLSCNSEGVPIYRFLRIKTSMHNTKSSMKGVQDVRMKLLHEDMIYYLDRDEVVAANKMYVLPVAARSSFLERFNFSSRGCGSLSSEMADHLLFG</sequence>
<dbReference type="GO" id="GO:0016020">
    <property type="term" value="C:membrane"/>
    <property type="evidence" value="ECO:0007669"/>
    <property type="project" value="UniProtKB-SubCell"/>
</dbReference>